<reference evidence="2 3" key="1">
    <citation type="journal article" date="2022" name="Int. J. Syst. Evol. Microbiol.">
        <title>Noviherbaspirillum aridicola sp. nov., isolated from an arid soil in Pakistan.</title>
        <authorList>
            <person name="Khan I.U."/>
            <person name="Saqib M."/>
            <person name="Amin A."/>
            <person name="Hussain F."/>
            <person name="Li L."/>
            <person name="Liu Y.H."/>
            <person name="Fang B.Z."/>
            <person name="Ahmed I."/>
            <person name="Li W.J."/>
        </authorList>
    </citation>
    <scope>NUCLEOTIDE SEQUENCE [LARGE SCALE GENOMIC DNA]</scope>
    <source>
        <strain evidence="2 3">NCCP-691</strain>
    </source>
</reference>
<comment type="caution">
    <text evidence="2">The sequence shown here is derived from an EMBL/GenBank/DDBJ whole genome shotgun (WGS) entry which is preliminary data.</text>
</comment>
<proteinExistence type="predicted"/>
<gene>
    <name evidence="2" type="ORF">NCCP691_03890</name>
</gene>
<evidence type="ECO:0000256" key="1">
    <source>
        <dbReference type="SAM" id="MobiDB-lite"/>
    </source>
</evidence>
<dbReference type="Proteomes" id="UP000887222">
    <property type="component" value="Unassembled WGS sequence"/>
</dbReference>
<protein>
    <submittedName>
        <fullName evidence="2">Uncharacterized protein</fullName>
    </submittedName>
</protein>
<name>A0ABQ4PZW7_9BURK</name>
<accession>A0ABQ4PZW7</accession>
<evidence type="ECO:0000313" key="3">
    <source>
        <dbReference type="Proteomes" id="UP000887222"/>
    </source>
</evidence>
<dbReference type="EMBL" id="BPMK01000002">
    <property type="protein sequence ID" value="GIZ50375.1"/>
    <property type="molecule type" value="Genomic_DNA"/>
</dbReference>
<keyword evidence="3" id="KW-1185">Reference proteome</keyword>
<organism evidence="2 3">
    <name type="scientific">Noviherbaspirillum aridicola</name>
    <dbReference type="NCBI Taxonomy" id="2849687"/>
    <lineage>
        <taxon>Bacteria</taxon>
        <taxon>Pseudomonadati</taxon>
        <taxon>Pseudomonadota</taxon>
        <taxon>Betaproteobacteria</taxon>
        <taxon>Burkholderiales</taxon>
        <taxon>Oxalobacteraceae</taxon>
        <taxon>Noviherbaspirillum</taxon>
    </lineage>
</organism>
<evidence type="ECO:0000313" key="2">
    <source>
        <dbReference type="EMBL" id="GIZ50375.1"/>
    </source>
</evidence>
<sequence>MPGAGGVTPAAASDGASDVPELVPVPVEPPVLPTPLQVREVAWSDVLALSLPPRIVVPSALLPSGVTAALVPGAAVAVVPGALPRPGPDERVAPWLDGCTGLSVDEASVPWAMAQAEDRASTPAAAR</sequence>
<feature type="region of interest" description="Disordered" evidence="1">
    <location>
        <begin position="1"/>
        <end position="22"/>
    </location>
</feature>